<reference evidence="5" key="1">
    <citation type="submission" date="2020-12" db="EMBL/GenBank/DDBJ databases">
        <title>Vagococcus allomyrinae sp. nov. and Enterococcus lavae sp. nov., isolated from the larvae of Allomyrina dichotoma.</title>
        <authorList>
            <person name="Lee S.D."/>
        </authorList>
    </citation>
    <scope>NUCLEOTIDE SEQUENCE</scope>
    <source>
        <strain evidence="5">BWB3-3</strain>
    </source>
</reference>
<gene>
    <name evidence="5" type="ORF">I6N95_07610</name>
</gene>
<comment type="caution">
    <text evidence="5">The sequence shown here is derived from an EMBL/GenBank/DDBJ whole genome shotgun (WGS) entry which is preliminary data.</text>
</comment>
<evidence type="ECO:0000256" key="2">
    <source>
        <dbReference type="SAM" id="Phobius"/>
    </source>
</evidence>
<dbReference type="InterPro" id="IPR022038">
    <property type="entry name" value="Ig-like_bact"/>
</dbReference>
<dbReference type="InterPro" id="IPR013783">
    <property type="entry name" value="Ig-like_fold"/>
</dbReference>
<dbReference type="Gene3D" id="2.60.40.10">
    <property type="entry name" value="Immunoglobulins"/>
    <property type="match status" value="5"/>
</dbReference>
<protein>
    <submittedName>
        <fullName evidence="5">DUF5011 domain-containing protein</fullName>
    </submittedName>
</protein>
<name>A0A940PDL6_9ENTE</name>
<keyword evidence="3" id="KW-0732">Signal</keyword>
<feature type="transmembrane region" description="Helical" evidence="2">
    <location>
        <begin position="764"/>
        <end position="782"/>
    </location>
</feature>
<dbReference type="InterPro" id="IPR003410">
    <property type="entry name" value="HYR_dom"/>
</dbReference>
<evidence type="ECO:0000313" key="6">
    <source>
        <dbReference type="Proteomes" id="UP000674938"/>
    </source>
</evidence>
<dbReference type="RefSeq" id="WP_209526342.1">
    <property type="nucleotide sequence ID" value="NZ_JAEEGA010000004.1"/>
</dbReference>
<dbReference type="AlphaFoldDB" id="A0A940PDL6"/>
<keyword evidence="2" id="KW-0472">Membrane</keyword>
<keyword evidence="2" id="KW-0812">Transmembrane</keyword>
<feature type="signal peptide" evidence="3">
    <location>
        <begin position="1"/>
        <end position="27"/>
    </location>
</feature>
<dbReference type="Pfam" id="PF16403">
    <property type="entry name" value="Bact_surface_Ig-like"/>
    <property type="match status" value="1"/>
</dbReference>
<evidence type="ECO:0000256" key="3">
    <source>
        <dbReference type="SAM" id="SignalP"/>
    </source>
</evidence>
<evidence type="ECO:0000259" key="4">
    <source>
        <dbReference type="PROSITE" id="PS50825"/>
    </source>
</evidence>
<feature type="domain" description="HYR" evidence="4">
    <location>
        <begin position="456"/>
        <end position="541"/>
    </location>
</feature>
<dbReference type="EMBL" id="JAEEGA010000004">
    <property type="protein sequence ID" value="MBP1040868.1"/>
    <property type="molecule type" value="Genomic_DNA"/>
</dbReference>
<keyword evidence="2" id="KW-1133">Transmembrane helix</keyword>
<keyword evidence="1" id="KW-0677">Repeat</keyword>
<dbReference type="Pfam" id="PF07523">
    <property type="entry name" value="Big_3"/>
    <property type="match status" value="1"/>
</dbReference>
<evidence type="ECO:0000256" key="1">
    <source>
        <dbReference type="ARBA" id="ARBA00022737"/>
    </source>
</evidence>
<evidence type="ECO:0000313" key="5">
    <source>
        <dbReference type="EMBL" id="MBP1040868.1"/>
    </source>
</evidence>
<organism evidence="5 6">
    <name type="scientific">Vagococcus allomyrinae</name>
    <dbReference type="NCBI Taxonomy" id="2794353"/>
    <lineage>
        <taxon>Bacteria</taxon>
        <taxon>Bacillati</taxon>
        <taxon>Bacillota</taxon>
        <taxon>Bacilli</taxon>
        <taxon>Lactobacillales</taxon>
        <taxon>Enterococcaceae</taxon>
        <taxon>Vagococcus</taxon>
    </lineage>
</organism>
<sequence length="793" mass="83843">MKNKTLIKLTLVTLIAPSFLNAQGAIAAETLQEKMPVTENAGTITSKEAAPEVEVVPTPEVTPLPVEEAPSTVETVPAPLPKEELAPEVLVTPTPEVVVTPADEPTTPTPTPGDDVSHLPGENNGGLNAPTLSVNPVKMIKKGVVFDPLVGVYAYDHSGDVSQRIKVVTNTVDIAKAIEKNAPPYIVVYEVDSVDGGPKTTRTVEVYVVDDSQYGMLTASISDFTIAQNGDLTAEIKKRLVVKGPDGKVLPASDYKIATNGSAGGGDVGEFNISVVVSSEDYGTSTEVTVKVTVLKGVTLTASDRRILLGETFDPQEGIVAFETMADGTTKNLEAYDVTTDSGLSIIGNVNTTLAGVYPVTYSAKSSSGVVESVTVNITVAESNITINTESSITIFQGSTFTPENYATATDERDGALQVTATHNVATETPGTYSVTYTATNSALKTETVTVPVIVEERIPKIIVSSPTIVQDQEVTDAMIRSWVTVEDPLEADLIDKVTYTVTKRGVLDTTTVGNTFTVDYSVTNSSGNVATASLTVTVAERHATITAADQTVKIGETITDAMIRGWASASDPVDGENLAVTDFKLLDGEINTNVAGSKYRIEYSYTNTAHNTATKVITLSVADVIMPTLNVEDHVMYVGDKLTEEMILAWATTENAENVGFEVLGDAIKVSTPGSTLVEPGTQQIRFTAYAGVNNGKEVKGSPTQPASAKNKEKTITLTVKAKGDGSGNNGHSTIKTSGINTAPKTNVIKTGKATLPKTGVNASNMMCSLIGLILVVMYVFKKKQDEWDIEL</sequence>
<dbReference type="Proteomes" id="UP000674938">
    <property type="component" value="Unassembled WGS sequence"/>
</dbReference>
<dbReference type="InterPro" id="IPR032179">
    <property type="entry name" value="Cry22Aa_Ig-like"/>
</dbReference>
<dbReference type="PROSITE" id="PS50825">
    <property type="entry name" value="HYR"/>
    <property type="match status" value="1"/>
</dbReference>
<feature type="chain" id="PRO_5037221335" evidence="3">
    <location>
        <begin position="28"/>
        <end position="793"/>
    </location>
</feature>
<accession>A0A940PDL6</accession>
<keyword evidence="6" id="KW-1185">Reference proteome</keyword>
<proteinExistence type="predicted"/>